<dbReference type="EMBL" id="KZ819662">
    <property type="protein sequence ID" value="PWN30910.1"/>
    <property type="molecule type" value="Genomic_DNA"/>
</dbReference>
<reference evidence="1 2" key="1">
    <citation type="journal article" date="2018" name="Mol. Biol. Evol.">
        <title>Broad Genomic Sampling Reveals a Smut Pathogenic Ancestry of the Fungal Clade Ustilaginomycotina.</title>
        <authorList>
            <person name="Kijpornyongpan T."/>
            <person name="Mondo S.J."/>
            <person name="Barry K."/>
            <person name="Sandor L."/>
            <person name="Lee J."/>
            <person name="Lipzen A."/>
            <person name="Pangilinan J."/>
            <person name="LaButti K."/>
            <person name="Hainaut M."/>
            <person name="Henrissat B."/>
            <person name="Grigoriev I.V."/>
            <person name="Spatafora J.W."/>
            <person name="Aime M.C."/>
        </authorList>
    </citation>
    <scope>NUCLEOTIDE SEQUENCE [LARGE SCALE GENOMIC DNA]</scope>
    <source>
        <strain evidence="1 2">MCA 5214</strain>
    </source>
</reference>
<protein>
    <submittedName>
        <fullName evidence="1">Uncharacterized protein</fullName>
    </submittedName>
</protein>
<dbReference type="RefSeq" id="XP_025365522.1">
    <property type="nucleotide sequence ID" value="XM_025505266.1"/>
</dbReference>
<keyword evidence="2" id="KW-1185">Reference proteome</keyword>
<accession>A0A316V031</accession>
<evidence type="ECO:0000313" key="2">
    <source>
        <dbReference type="Proteomes" id="UP000245884"/>
    </source>
</evidence>
<gene>
    <name evidence="1" type="ORF">BDZ90DRAFT_229901</name>
</gene>
<dbReference type="GeneID" id="37027089"/>
<dbReference type="AlphaFoldDB" id="A0A316V031"/>
<proteinExistence type="predicted"/>
<evidence type="ECO:0000313" key="1">
    <source>
        <dbReference type="EMBL" id="PWN30910.1"/>
    </source>
</evidence>
<dbReference type="Proteomes" id="UP000245884">
    <property type="component" value="Unassembled WGS sequence"/>
</dbReference>
<sequence>MPAPLISRSWAEVGCQLASCSSVMVLFFVTHISAELPDDDRHQQLASCCDVVLRPLYHHRGAAKRNGCPAWWGRSTATATTHVSA</sequence>
<organism evidence="1 2">
    <name type="scientific">Jaminaea rosea</name>
    <dbReference type="NCBI Taxonomy" id="1569628"/>
    <lineage>
        <taxon>Eukaryota</taxon>
        <taxon>Fungi</taxon>
        <taxon>Dikarya</taxon>
        <taxon>Basidiomycota</taxon>
        <taxon>Ustilaginomycotina</taxon>
        <taxon>Exobasidiomycetes</taxon>
        <taxon>Microstromatales</taxon>
        <taxon>Microstromatales incertae sedis</taxon>
        <taxon>Jaminaea</taxon>
    </lineage>
</organism>
<name>A0A316V031_9BASI</name>